<reference evidence="2" key="1">
    <citation type="submission" date="2020-09" db="EMBL/GenBank/DDBJ databases">
        <title>Genome-Enabled Discovery of Anthraquinone Biosynthesis in Senna tora.</title>
        <authorList>
            <person name="Kang S.-H."/>
            <person name="Pandey R.P."/>
            <person name="Lee C.-M."/>
            <person name="Sim J.-S."/>
            <person name="Jeong J.-T."/>
            <person name="Choi B.-S."/>
            <person name="Jung M."/>
            <person name="Ginzburg D."/>
            <person name="Zhao K."/>
            <person name="Won S.Y."/>
            <person name="Oh T.-J."/>
            <person name="Yu Y."/>
            <person name="Kim N.-H."/>
            <person name="Lee O.R."/>
            <person name="Lee T.-H."/>
            <person name="Bashyal P."/>
            <person name="Kim T.-S."/>
            <person name="Lee W.-H."/>
            <person name="Kawkins C."/>
            <person name="Kim C.-K."/>
            <person name="Kim J.S."/>
            <person name="Ahn B.O."/>
            <person name="Rhee S.Y."/>
            <person name="Sohng J.K."/>
        </authorList>
    </citation>
    <scope>NUCLEOTIDE SEQUENCE</scope>
    <source>
        <tissue evidence="2">Leaf</tissue>
    </source>
</reference>
<feature type="domain" description="Reverse transcriptase zinc-binding" evidence="1">
    <location>
        <begin position="90"/>
        <end position="158"/>
    </location>
</feature>
<gene>
    <name evidence="2" type="ORF">G2W53_024137</name>
</gene>
<evidence type="ECO:0000313" key="3">
    <source>
        <dbReference type="Proteomes" id="UP000634136"/>
    </source>
</evidence>
<sequence length="381" mass="43891">MTAKPNSSPLWKQLCKASRVVTDNLGWRVGNGNKIFLNDTKWIPPDHQHLQLHKLSDLMYPGGFWDLAKVAQVYNSPKKQLVLDTAISHTNVEDRLIWNKSMNENSSFLVEKPNKGPPLKMNLARKGFQISTECPYGCDATETEEHIFKDCQFAKIMWFASRLNIRTEGISGISMTDWISQKISSFSRTSSPQEKETIMLLLSICWSLYSQRNHLLFQQGKDDVMECLSRAYKIVDDINGIDNLQQQDHFFKLDIPKKRRPEDYRTREQRTDGMVLNCNWLKDSRTRRKVFSISKQTRNNQMLLCSMVTADDQDVLLAILRTIRLFLEDYCRHEMRPITFNIPSQQLLSQLRHKATACISYVPTTASLAALLLDGQLGGIL</sequence>
<proteinExistence type="predicted"/>
<dbReference type="EMBL" id="JAAIUW010000008">
    <property type="protein sequence ID" value="KAF7818682.1"/>
    <property type="molecule type" value="Genomic_DNA"/>
</dbReference>
<dbReference type="Pfam" id="PF13966">
    <property type="entry name" value="zf-RVT"/>
    <property type="match status" value="1"/>
</dbReference>
<dbReference type="OrthoDB" id="1436790at2759"/>
<keyword evidence="3" id="KW-1185">Reference proteome</keyword>
<organism evidence="2 3">
    <name type="scientific">Senna tora</name>
    <dbReference type="NCBI Taxonomy" id="362788"/>
    <lineage>
        <taxon>Eukaryota</taxon>
        <taxon>Viridiplantae</taxon>
        <taxon>Streptophyta</taxon>
        <taxon>Embryophyta</taxon>
        <taxon>Tracheophyta</taxon>
        <taxon>Spermatophyta</taxon>
        <taxon>Magnoliopsida</taxon>
        <taxon>eudicotyledons</taxon>
        <taxon>Gunneridae</taxon>
        <taxon>Pentapetalae</taxon>
        <taxon>rosids</taxon>
        <taxon>fabids</taxon>
        <taxon>Fabales</taxon>
        <taxon>Fabaceae</taxon>
        <taxon>Caesalpinioideae</taxon>
        <taxon>Cassia clade</taxon>
        <taxon>Senna</taxon>
    </lineage>
</organism>
<protein>
    <submittedName>
        <fullName evidence="2">Ribonuclease H</fullName>
    </submittedName>
</protein>
<comment type="caution">
    <text evidence="2">The sequence shown here is derived from an EMBL/GenBank/DDBJ whole genome shotgun (WGS) entry which is preliminary data.</text>
</comment>
<dbReference type="Proteomes" id="UP000634136">
    <property type="component" value="Unassembled WGS sequence"/>
</dbReference>
<dbReference type="AlphaFoldDB" id="A0A834TB33"/>
<evidence type="ECO:0000259" key="1">
    <source>
        <dbReference type="Pfam" id="PF13966"/>
    </source>
</evidence>
<name>A0A834TB33_9FABA</name>
<accession>A0A834TB33</accession>
<evidence type="ECO:0000313" key="2">
    <source>
        <dbReference type="EMBL" id="KAF7818682.1"/>
    </source>
</evidence>
<dbReference type="InterPro" id="IPR026960">
    <property type="entry name" value="RVT-Znf"/>
</dbReference>